<comment type="caution">
    <text evidence="1">The sequence shown here is derived from an EMBL/GenBank/DDBJ whole genome shotgun (WGS) entry which is preliminary data.</text>
</comment>
<dbReference type="Proteomes" id="UP001304050">
    <property type="component" value="Unassembled WGS sequence"/>
</dbReference>
<organism evidence="1 2">
    <name type="scientific">Rhizobium mulingense</name>
    <dbReference type="NCBI Taxonomy" id="3031128"/>
    <lineage>
        <taxon>Bacteria</taxon>
        <taxon>Pseudomonadati</taxon>
        <taxon>Pseudomonadota</taxon>
        <taxon>Alphaproteobacteria</taxon>
        <taxon>Hyphomicrobiales</taxon>
        <taxon>Rhizobiaceae</taxon>
        <taxon>Rhizobium/Agrobacterium group</taxon>
        <taxon>Rhizobium</taxon>
    </lineage>
</organism>
<keyword evidence="2" id="KW-1185">Reference proteome</keyword>
<dbReference type="EMBL" id="JAYESG010000030">
    <property type="protein sequence ID" value="MEA3521230.1"/>
    <property type="molecule type" value="Genomic_DNA"/>
</dbReference>
<proteinExistence type="predicted"/>
<evidence type="ECO:0000313" key="1">
    <source>
        <dbReference type="EMBL" id="MEA3521230.1"/>
    </source>
</evidence>
<reference evidence="1" key="1">
    <citation type="submission" date="2023-12" db="EMBL/GenBank/DDBJ databases">
        <title>Diversity of Rhizobium in root nodule of phaseolus vulgaris.</title>
        <authorList>
            <person name="Wang H."/>
        </authorList>
    </citation>
    <scope>NUCLEOTIDE SEQUENCE</scope>
    <source>
        <strain evidence="1">MJ31</strain>
    </source>
</reference>
<protein>
    <submittedName>
        <fullName evidence="1">Tyrosinase family protein</fullName>
    </submittedName>
</protein>
<name>A0ACC6N6D9_9HYPH</name>
<evidence type="ECO:0000313" key="2">
    <source>
        <dbReference type="Proteomes" id="UP001304050"/>
    </source>
</evidence>
<sequence>MPWLVGKPSLERSWNAILSFPESGFQLECRNTIGSSVFSSHFTLHFRVARRLLHFSCRRFTETQKEPTQALWWCELPTAPAPRRRGTGLKAALILAKDNSNPRESKMSITRRHVIVQGGVIAAGLLASGLPGTKAFAQIPSIPWRRSLQGLAWNDPIIETYRDAVRLLNALPASDKFNWVNLSKIHGSGDVVKYCPHGNWYFLPWHRAYTAMYERIVRHVTKNNDFAMPFWDWTDNPYLPEVFTMQKTPDGKDNPLYVSSRTWPITQPMPDNIVGPQVLNTILTAKPYEVFGTTRPEGQNSLDPSWVTTSSGTQGALEYTPHNQVHNNIGGWMPEMSSPRDPIFFMHHCNIDRIWATWNLRNANSTDRLWADMPFTDNFYDVDGNFWSPKVSDLYVPEELGYNYGFRTYFKVAAASAKTLALNDKLTSVIAATATDAAIAGVTTTSTDNSKAATENVPLSLPIKIPAGALQEIVRQPPLPSGMDTMDFGAAQEQAASAPRVLAFLRDVEITSASTTSVRVFLGKNDLKADTPVTDPHYVGSFAVLGHDGDHHRKPSFVLDLTDAIQRVYGGRGQTDGEAIDLQLIPVGSGAGKPGAVEPAKLEIAIVSA</sequence>
<accession>A0ACC6N6D9</accession>
<gene>
    <name evidence="1" type="ORF">U8465_30025</name>
</gene>